<organism evidence="2 3">
    <name type="scientific">Dendrobium catenatum</name>
    <dbReference type="NCBI Taxonomy" id="906689"/>
    <lineage>
        <taxon>Eukaryota</taxon>
        <taxon>Viridiplantae</taxon>
        <taxon>Streptophyta</taxon>
        <taxon>Embryophyta</taxon>
        <taxon>Tracheophyta</taxon>
        <taxon>Spermatophyta</taxon>
        <taxon>Magnoliopsida</taxon>
        <taxon>Liliopsida</taxon>
        <taxon>Asparagales</taxon>
        <taxon>Orchidaceae</taxon>
        <taxon>Epidendroideae</taxon>
        <taxon>Malaxideae</taxon>
        <taxon>Dendrobiinae</taxon>
        <taxon>Dendrobium</taxon>
    </lineage>
</organism>
<gene>
    <name evidence="2" type="ORF">MA16_Dca024295</name>
</gene>
<dbReference type="Pfam" id="PF13456">
    <property type="entry name" value="RVT_3"/>
    <property type="match status" value="1"/>
</dbReference>
<evidence type="ECO:0000313" key="2">
    <source>
        <dbReference type="EMBL" id="PKU61026.1"/>
    </source>
</evidence>
<dbReference type="InterPro" id="IPR002156">
    <property type="entry name" value="RNaseH_domain"/>
</dbReference>
<keyword evidence="3" id="KW-1185">Reference proteome</keyword>
<dbReference type="InterPro" id="IPR053151">
    <property type="entry name" value="RNase_H-like"/>
</dbReference>
<reference evidence="2 3" key="2">
    <citation type="journal article" date="2017" name="Nature">
        <title>The Apostasia genome and the evolution of orchids.</title>
        <authorList>
            <person name="Zhang G.Q."/>
            <person name="Liu K.W."/>
            <person name="Li Z."/>
            <person name="Lohaus R."/>
            <person name="Hsiao Y.Y."/>
            <person name="Niu S.C."/>
            <person name="Wang J.Y."/>
            <person name="Lin Y.C."/>
            <person name="Xu Q."/>
            <person name="Chen L.J."/>
            <person name="Yoshida K."/>
            <person name="Fujiwara S."/>
            <person name="Wang Z.W."/>
            <person name="Zhang Y.Q."/>
            <person name="Mitsuda N."/>
            <person name="Wang M."/>
            <person name="Liu G.H."/>
            <person name="Pecoraro L."/>
            <person name="Huang H.X."/>
            <person name="Xiao X.J."/>
            <person name="Lin M."/>
            <person name="Wu X.Y."/>
            <person name="Wu W.L."/>
            <person name="Chen Y.Y."/>
            <person name="Chang S.B."/>
            <person name="Sakamoto S."/>
            <person name="Ohme-Takagi M."/>
            <person name="Yagi M."/>
            <person name="Zeng S.J."/>
            <person name="Shen C.Y."/>
            <person name="Yeh C.M."/>
            <person name="Luo Y.B."/>
            <person name="Tsai W.C."/>
            <person name="Van de Peer Y."/>
            <person name="Liu Z.J."/>
        </authorList>
    </citation>
    <scope>NUCLEOTIDE SEQUENCE [LARGE SCALE GENOMIC DNA]</scope>
    <source>
        <tissue evidence="2">The whole plant</tissue>
    </source>
</reference>
<dbReference type="GO" id="GO:0004523">
    <property type="term" value="F:RNA-DNA hybrid ribonuclease activity"/>
    <property type="evidence" value="ECO:0007669"/>
    <property type="project" value="InterPro"/>
</dbReference>
<proteinExistence type="predicted"/>
<dbReference type="InterPro" id="IPR012337">
    <property type="entry name" value="RNaseH-like_sf"/>
</dbReference>
<dbReference type="SUPFAM" id="SSF53098">
    <property type="entry name" value="Ribonuclease H-like"/>
    <property type="match status" value="1"/>
</dbReference>
<dbReference type="GO" id="GO:0003676">
    <property type="term" value="F:nucleic acid binding"/>
    <property type="evidence" value="ECO:0007669"/>
    <property type="project" value="InterPro"/>
</dbReference>
<dbReference type="PANTHER" id="PTHR47723:SF19">
    <property type="entry name" value="POLYNUCLEOTIDYL TRANSFERASE, RIBONUCLEASE H-LIKE SUPERFAMILY PROTEIN"/>
    <property type="match status" value="1"/>
</dbReference>
<evidence type="ECO:0000259" key="1">
    <source>
        <dbReference type="Pfam" id="PF13456"/>
    </source>
</evidence>
<evidence type="ECO:0000313" key="3">
    <source>
        <dbReference type="Proteomes" id="UP000233837"/>
    </source>
</evidence>
<protein>
    <recommendedName>
        <fullName evidence="1">RNase H type-1 domain-containing protein</fullName>
    </recommendedName>
</protein>
<dbReference type="EMBL" id="KZ503853">
    <property type="protein sequence ID" value="PKU61026.1"/>
    <property type="molecule type" value="Genomic_DNA"/>
</dbReference>
<dbReference type="InterPro" id="IPR044730">
    <property type="entry name" value="RNase_H-like_dom_plant"/>
</dbReference>
<dbReference type="Proteomes" id="UP000233837">
    <property type="component" value="Unassembled WGS sequence"/>
</dbReference>
<name>A0A2I0VC96_9ASPA</name>
<feature type="domain" description="RNase H type-1" evidence="1">
    <location>
        <begin position="3"/>
        <end position="125"/>
    </location>
</feature>
<reference evidence="2 3" key="1">
    <citation type="journal article" date="2016" name="Sci. Rep.">
        <title>The Dendrobium catenatum Lindl. genome sequence provides insights into polysaccharide synthase, floral development and adaptive evolution.</title>
        <authorList>
            <person name="Zhang G.Q."/>
            <person name="Xu Q."/>
            <person name="Bian C."/>
            <person name="Tsai W.C."/>
            <person name="Yeh C.M."/>
            <person name="Liu K.W."/>
            <person name="Yoshida K."/>
            <person name="Zhang L.S."/>
            <person name="Chang S.B."/>
            <person name="Chen F."/>
            <person name="Shi Y."/>
            <person name="Su Y.Y."/>
            <person name="Zhang Y.Q."/>
            <person name="Chen L.J."/>
            <person name="Yin Y."/>
            <person name="Lin M."/>
            <person name="Huang H."/>
            <person name="Deng H."/>
            <person name="Wang Z.W."/>
            <person name="Zhu S.L."/>
            <person name="Zhao X."/>
            <person name="Deng C."/>
            <person name="Niu S.C."/>
            <person name="Huang J."/>
            <person name="Wang M."/>
            <person name="Liu G.H."/>
            <person name="Yang H.J."/>
            <person name="Xiao X.J."/>
            <person name="Hsiao Y.Y."/>
            <person name="Wu W.L."/>
            <person name="Chen Y.Y."/>
            <person name="Mitsuda N."/>
            <person name="Ohme-Takagi M."/>
            <person name="Luo Y.B."/>
            <person name="Van de Peer Y."/>
            <person name="Liu Z.J."/>
        </authorList>
    </citation>
    <scope>NUCLEOTIDE SEQUENCE [LARGE SCALE GENOMIC DNA]</scope>
    <source>
        <tissue evidence="2">The whole plant</tissue>
    </source>
</reference>
<sequence>MNIDASLKGNYEADIGGIVRDYKGKFLLAFGRKKIHWDITQLEMVVIKELEDVLNGRFCGVEGIIVEGDNKNVIDILHKVHSIPKNMDEGSMIEDSSLLIEVNNVIFHWVNHGCNRLADFCASHAVSLDFIWDLFCENVLPSCFCNMVKEECVEVPHI</sequence>
<dbReference type="PANTHER" id="PTHR47723">
    <property type="entry name" value="OS05G0353850 PROTEIN"/>
    <property type="match status" value="1"/>
</dbReference>
<accession>A0A2I0VC96</accession>
<dbReference type="CDD" id="cd06222">
    <property type="entry name" value="RNase_H_like"/>
    <property type="match status" value="1"/>
</dbReference>
<dbReference type="AlphaFoldDB" id="A0A2I0VC96"/>
<dbReference type="InterPro" id="IPR036397">
    <property type="entry name" value="RNaseH_sf"/>
</dbReference>
<dbReference type="Gene3D" id="3.30.420.10">
    <property type="entry name" value="Ribonuclease H-like superfamily/Ribonuclease H"/>
    <property type="match status" value="1"/>
</dbReference>